<keyword evidence="2" id="KW-0677">Repeat</keyword>
<dbReference type="InterPro" id="IPR050511">
    <property type="entry name" value="AMPK_gamma/SDS23_families"/>
</dbReference>
<dbReference type="PANTHER" id="PTHR13780">
    <property type="entry name" value="AMP-ACTIVATED PROTEIN KINASE, GAMMA REGULATORY SUBUNIT"/>
    <property type="match status" value="1"/>
</dbReference>
<evidence type="ECO:0000256" key="5">
    <source>
        <dbReference type="SAM" id="MobiDB-lite"/>
    </source>
</evidence>
<evidence type="ECO:0000313" key="7">
    <source>
        <dbReference type="EMBL" id="OAD71809.1"/>
    </source>
</evidence>
<evidence type="ECO:0000256" key="3">
    <source>
        <dbReference type="ARBA" id="ARBA00023122"/>
    </source>
</evidence>
<gene>
    <name evidence="7" type="ORF">PHYBLDRAFT_134710</name>
</gene>
<dbReference type="SMART" id="SM00116">
    <property type="entry name" value="CBS"/>
    <property type="match status" value="4"/>
</dbReference>
<dbReference type="GO" id="GO:0031588">
    <property type="term" value="C:nucleotide-activated protein kinase complex"/>
    <property type="evidence" value="ECO:0007669"/>
    <property type="project" value="TreeGrafter"/>
</dbReference>
<evidence type="ECO:0000313" key="8">
    <source>
        <dbReference type="Proteomes" id="UP000077315"/>
    </source>
</evidence>
<dbReference type="Pfam" id="PF00571">
    <property type="entry name" value="CBS"/>
    <property type="match status" value="2"/>
</dbReference>
<accession>A0A167M4W9</accession>
<dbReference type="RefSeq" id="XP_018289849.1">
    <property type="nucleotide sequence ID" value="XM_018429667.1"/>
</dbReference>
<dbReference type="PANTHER" id="PTHR13780:SF35">
    <property type="entry name" value="LD22662P"/>
    <property type="match status" value="1"/>
</dbReference>
<dbReference type="GO" id="GO:0016208">
    <property type="term" value="F:AMP binding"/>
    <property type="evidence" value="ECO:0007669"/>
    <property type="project" value="TreeGrafter"/>
</dbReference>
<keyword evidence="3 4" id="KW-0129">CBS domain</keyword>
<evidence type="ECO:0000256" key="1">
    <source>
        <dbReference type="ARBA" id="ARBA00006750"/>
    </source>
</evidence>
<name>A0A167M4W9_PHYB8</name>
<evidence type="ECO:0000256" key="2">
    <source>
        <dbReference type="ARBA" id="ARBA00022737"/>
    </source>
</evidence>
<dbReference type="GeneID" id="28990573"/>
<keyword evidence="8" id="KW-1185">Reference proteome</keyword>
<dbReference type="VEuPathDB" id="FungiDB:PHYBLDRAFT_134710"/>
<dbReference type="STRING" id="763407.A0A167M4W9"/>
<feature type="domain" description="CBS" evidence="6">
    <location>
        <begin position="277"/>
        <end position="334"/>
    </location>
</feature>
<comment type="similarity">
    <text evidence="1">Belongs to the 5'-AMP-activated protein kinase gamma subunit family.</text>
</comment>
<protein>
    <recommendedName>
        <fullName evidence="6">CBS domain-containing protein</fullName>
    </recommendedName>
</protein>
<dbReference type="SUPFAM" id="SSF54631">
    <property type="entry name" value="CBS-domain pair"/>
    <property type="match status" value="2"/>
</dbReference>
<proteinExistence type="inferred from homology"/>
<evidence type="ECO:0000256" key="4">
    <source>
        <dbReference type="PROSITE-ProRule" id="PRU00703"/>
    </source>
</evidence>
<dbReference type="InParanoid" id="A0A167M4W9"/>
<dbReference type="AlphaFoldDB" id="A0A167M4W9"/>
<dbReference type="PROSITE" id="PS51371">
    <property type="entry name" value="CBS"/>
    <property type="match status" value="2"/>
</dbReference>
<dbReference type="FunCoup" id="A0A167M4W9">
    <property type="interactions" value="139"/>
</dbReference>
<evidence type="ECO:0000259" key="6">
    <source>
        <dbReference type="PROSITE" id="PS51371"/>
    </source>
</evidence>
<sequence>MSSSPPFGWQKQSNSNKDDSKKSIQMLMESFLKEHTAYDVLPVSYRLVVFDTSLLVKRALAALMQNGIVSAPLWSSKTQKFAGMLMVADFIKLIQYYYAHASDPDTLLELDTLQIQDLRDPGRHNGTLAPQQLLSMHPMASLHEACRLLAESRAHRVALLDRDESACGTEMIVSVITQYRLLKFIAVNFKQTDALKQSLADLKIGTYGSDVATATIDTPVIDIINTFAEMNISAIPIVDENGVVLNVYETVDVMSIAKSGLYNKLNIPVGEVISSRPTDYIGVHTCTMESTIHSIFNMIRKQRTYRLVIIDDESKLVGIVSLSDILGYLVGYKQ</sequence>
<feature type="region of interest" description="Disordered" evidence="5">
    <location>
        <begin position="1"/>
        <end position="20"/>
    </location>
</feature>
<reference evidence="8" key="1">
    <citation type="submission" date="2015-06" db="EMBL/GenBank/DDBJ databases">
        <title>Expansion of signal transduction pathways in fungi by whole-genome duplication.</title>
        <authorList>
            <consortium name="DOE Joint Genome Institute"/>
            <person name="Corrochano L.M."/>
            <person name="Kuo A."/>
            <person name="Marcet-Houben M."/>
            <person name="Polaino S."/>
            <person name="Salamov A."/>
            <person name="Villalobos J.M."/>
            <person name="Alvarez M.I."/>
            <person name="Avalos J."/>
            <person name="Benito E.P."/>
            <person name="Benoit I."/>
            <person name="Burger G."/>
            <person name="Camino L.P."/>
            <person name="Canovas D."/>
            <person name="Cerda-Olmedo E."/>
            <person name="Cheng J.-F."/>
            <person name="Dominguez A."/>
            <person name="Elias M."/>
            <person name="Eslava A.P."/>
            <person name="Glaser F."/>
            <person name="Grimwood J."/>
            <person name="Gutierrez G."/>
            <person name="Heitman J."/>
            <person name="Henrissat B."/>
            <person name="Iturriaga E.A."/>
            <person name="Lang B.F."/>
            <person name="Lavin J.L."/>
            <person name="Lee S."/>
            <person name="Li W."/>
            <person name="Lindquist E."/>
            <person name="Lopez-Garcia S."/>
            <person name="Luque E.M."/>
            <person name="Marcos A.T."/>
            <person name="Martin J."/>
            <person name="McCluskey K."/>
            <person name="Medina H.R."/>
            <person name="Miralles-Duran A."/>
            <person name="Miyazaki A."/>
            <person name="Munoz-Torres E."/>
            <person name="Oguiza J.A."/>
            <person name="Ohm R."/>
            <person name="Olmedo M."/>
            <person name="Orejas M."/>
            <person name="Ortiz-Castellanos L."/>
            <person name="Pisabarro A.G."/>
            <person name="Rodriguez-Romero J."/>
            <person name="Ruiz-Herrera J."/>
            <person name="Ruiz-Vazquez R."/>
            <person name="Sanz C."/>
            <person name="Schackwitz W."/>
            <person name="Schmutz J."/>
            <person name="Shahriari M."/>
            <person name="Shelest E."/>
            <person name="Silva-Franco F."/>
            <person name="Soanes D."/>
            <person name="Syed K."/>
            <person name="Tagua V.G."/>
            <person name="Talbot N.J."/>
            <person name="Thon M."/>
            <person name="De vries R.P."/>
            <person name="Wiebenga A."/>
            <person name="Yadav J.S."/>
            <person name="Braun E.L."/>
            <person name="Baker S."/>
            <person name="Garre V."/>
            <person name="Horwitz B."/>
            <person name="Torres-Martinez S."/>
            <person name="Idnurm A."/>
            <person name="Herrera-Estrella A."/>
            <person name="Gabaldon T."/>
            <person name="Grigoriev I.V."/>
        </authorList>
    </citation>
    <scope>NUCLEOTIDE SEQUENCE [LARGE SCALE GENOMIC DNA]</scope>
    <source>
        <strain evidence="8">NRRL 1555(-)</strain>
    </source>
</reference>
<dbReference type="GO" id="GO:0019901">
    <property type="term" value="F:protein kinase binding"/>
    <property type="evidence" value="ECO:0007669"/>
    <property type="project" value="TreeGrafter"/>
</dbReference>
<feature type="domain" description="CBS" evidence="6">
    <location>
        <begin position="207"/>
        <end position="265"/>
    </location>
</feature>
<dbReference type="Gene3D" id="3.10.580.10">
    <property type="entry name" value="CBS-domain"/>
    <property type="match status" value="2"/>
</dbReference>
<dbReference type="GO" id="GO:0005634">
    <property type="term" value="C:nucleus"/>
    <property type="evidence" value="ECO:0007669"/>
    <property type="project" value="TreeGrafter"/>
</dbReference>
<dbReference type="InterPro" id="IPR046342">
    <property type="entry name" value="CBS_dom_sf"/>
</dbReference>
<organism evidence="7 8">
    <name type="scientific">Phycomyces blakesleeanus (strain ATCC 8743b / DSM 1359 / FGSC 10004 / NBRC 33097 / NRRL 1555)</name>
    <dbReference type="NCBI Taxonomy" id="763407"/>
    <lineage>
        <taxon>Eukaryota</taxon>
        <taxon>Fungi</taxon>
        <taxon>Fungi incertae sedis</taxon>
        <taxon>Mucoromycota</taxon>
        <taxon>Mucoromycotina</taxon>
        <taxon>Mucoromycetes</taxon>
        <taxon>Mucorales</taxon>
        <taxon>Phycomycetaceae</taxon>
        <taxon>Phycomyces</taxon>
    </lineage>
</organism>
<dbReference type="OrthoDB" id="286637at2759"/>
<dbReference type="Proteomes" id="UP000077315">
    <property type="component" value="Unassembled WGS sequence"/>
</dbReference>
<dbReference type="InterPro" id="IPR000644">
    <property type="entry name" value="CBS_dom"/>
</dbReference>
<dbReference type="GO" id="GO:0005737">
    <property type="term" value="C:cytoplasm"/>
    <property type="evidence" value="ECO:0007669"/>
    <property type="project" value="TreeGrafter"/>
</dbReference>
<dbReference type="GO" id="GO:0019887">
    <property type="term" value="F:protein kinase regulator activity"/>
    <property type="evidence" value="ECO:0007669"/>
    <property type="project" value="TreeGrafter"/>
</dbReference>
<dbReference type="CDD" id="cd04618">
    <property type="entry name" value="CBS_euAMPK_gamma-like_repeat1"/>
    <property type="match status" value="1"/>
</dbReference>
<dbReference type="EMBL" id="KV440985">
    <property type="protein sequence ID" value="OAD71809.1"/>
    <property type="molecule type" value="Genomic_DNA"/>
</dbReference>
<dbReference type="CDD" id="cd04641">
    <property type="entry name" value="CBS_euAMPK_gamma-like_repeat2"/>
    <property type="match status" value="1"/>
</dbReference>